<dbReference type="Pfam" id="PF16313">
    <property type="entry name" value="DUF4953"/>
    <property type="match status" value="1"/>
</dbReference>
<dbReference type="RefSeq" id="WP_186977369.1">
    <property type="nucleotide sequence ID" value="NZ_JACOOH010000007.1"/>
</dbReference>
<comment type="caution">
    <text evidence="5">The sequence shown here is derived from an EMBL/GenBank/DDBJ whole genome shotgun (WGS) entry which is preliminary data.</text>
</comment>
<keyword evidence="5" id="KW-0645">Protease</keyword>
<keyword evidence="6" id="KW-1185">Reference proteome</keyword>
<keyword evidence="5" id="KW-0378">Hydrolase</keyword>
<dbReference type="Proteomes" id="UP000646484">
    <property type="component" value="Unassembled WGS sequence"/>
</dbReference>
<dbReference type="PANTHER" id="PTHR38478">
    <property type="entry name" value="PEPTIDASE M1A AND M12B"/>
    <property type="match status" value="1"/>
</dbReference>
<feature type="signal peptide" evidence="1">
    <location>
        <begin position="1"/>
        <end position="22"/>
    </location>
</feature>
<organism evidence="5 6">
    <name type="scientific">Butyricimonas hominis</name>
    <dbReference type="NCBI Taxonomy" id="2763032"/>
    <lineage>
        <taxon>Bacteria</taxon>
        <taxon>Pseudomonadati</taxon>
        <taxon>Bacteroidota</taxon>
        <taxon>Bacteroidia</taxon>
        <taxon>Bacteroidales</taxon>
        <taxon>Odoribacteraceae</taxon>
        <taxon>Butyricimonas</taxon>
    </lineage>
</organism>
<protein>
    <submittedName>
        <fullName evidence="5">Zinc-dependent metalloprotease</fullName>
    </submittedName>
</protein>
<dbReference type="Pfam" id="PF17148">
    <property type="entry name" value="DUF5117"/>
    <property type="match status" value="1"/>
</dbReference>
<evidence type="ECO:0000259" key="3">
    <source>
        <dbReference type="Pfam" id="PF17148"/>
    </source>
</evidence>
<dbReference type="PANTHER" id="PTHR38478:SF1">
    <property type="entry name" value="ZINC DEPENDENT METALLOPROTEASE DOMAIN LIPOPROTEIN"/>
    <property type="match status" value="1"/>
</dbReference>
<feature type="domain" description="EcxA zinc-binding" evidence="2">
    <location>
        <begin position="435"/>
        <end position="743"/>
    </location>
</feature>
<proteinExistence type="predicted"/>
<feature type="domain" description="DUF5117" evidence="3">
    <location>
        <begin position="130"/>
        <end position="301"/>
    </location>
</feature>
<keyword evidence="1" id="KW-0732">Signal</keyword>
<dbReference type="InterPro" id="IPR032534">
    <property type="entry name" value="EcxA_zinc-bd"/>
</dbReference>
<evidence type="ECO:0000259" key="2">
    <source>
        <dbReference type="Pfam" id="PF16313"/>
    </source>
</evidence>
<name>A0ABR7D3P2_9BACT</name>
<dbReference type="InterPro" id="IPR034032">
    <property type="entry name" value="Zn_MMP-like_bac"/>
</dbReference>
<evidence type="ECO:0000313" key="6">
    <source>
        <dbReference type="Proteomes" id="UP000646484"/>
    </source>
</evidence>
<evidence type="ECO:0000256" key="1">
    <source>
        <dbReference type="SAM" id="SignalP"/>
    </source>
</evidence>
<feature type="domain" description="DUF5118" evidence="4">
    <location>
        <begin position="40"/>
        <end position="89"/>
    </location>
</feature>
<evidence type="ECO:0000259" key="4">
    <source>
        <dbReference type="Pfam" id="PF17162"/>
    </source>
</evidence>
<dbReference type="CDD" id="cd04276">
    <property type="entry name" value="ZnMc_MMP_like_2"/>
    <property type="match status" value="1"/>
</dbReference>
<evidence type="ECO:0000313" key="5">
    <source>
        <dbReference type="EMBL" id="MBC5622581.1"/>
    </source>
</evidence>
<keyword evidence="5" id="KW-0482">Metalloprotease</keyword>
<sequence length="868" mass="99449">MKRSFVLFTVLLVLVAFTDIHAAGRKDKKKKDTEKVEKLSKYDKLFKGKKVDTKKGFMTLHLVNGKIYFELPVSLLGREFLLGSKIVETSDVGSGTVGLMGTRPKHFAFSLQDSTLMMCEISRNGQLPLYSDSSEEGVQEAIRMNSIHPLINSFPVLAYNADSTAIVFDMTDFLVGHDEDMTPFSSGKRTQEYGRAGIAPEFKKDLSYVVSTKAFEDNVSVVSCLGYWFDLVMGGQYVISKSEPLTAKVNRTFMLLPEHPTMRPRLADPRVGISTSACENMTTKVDRSVERHYMERWDIQPADVEAYRQGKLTEPVKPIVFYLDPNFPKAWRAHVAQGVLDWNKAFEAIGFKNAIQVKDYPTNEPEFDPDNMKYNTIRYVPTGVVTMMKDAAWVDPRNGEIRNASLFLFHDLLKWNNIQRFVQTSQVDEGARHLKLSDELQGESIRAAVRHEIGHTLGLINNMAGSAAIPTDSLRSASYTQKYGITASVMDNIGFNYVAQPEDKGVALVPQLGTYDYYVIKVAYQPVFGVNTPEEENKVVAGWIAEKAGDPMYRFAPEQYLLTTFDPSGLSYDLGDDAIKASAYGLKNLKYIMEHMNEWMDEEDRDYNYRNDMYRFIVAQVKGYLFNVYRNIGSFYLNEAFVGDPNPTLTVVPKEVQRASLKFVIEQLKDLRWLDQEEVIKNLSFNGSQAMKILKSYVVKEKNVITDLYQTKRISLTYHRDPNSYSPKEYIEDLYELVFEPTKRGRALTDEERVMQAEFISNVRNDVDINGRVRWFGQYYATEADVNAGLDEELEEESAQEPEHQVFGHRWVVENIAADNQKHLWYSVYDKIKELLKKQRYTGDAQTRAHYDYLLFLMTRSWKDMPKI</sequence>
<dbReference type="InterPro" id="IPR033413">
    <property type="entry name" value="DUF5117"/>
</dbReference>
<dbReference type="SUPFAM" id="SSF55486">
    <property type="entry name" value="Metalloproteases ('zincins'), catalytic domain"/>
    <property type="match status" value="1"/>
</dbReference>
<dbReference type="Pfam" id="PF17162">
    <property type="entry name" value="DUF5118"/>
    <property type="match status" value="1"/>
</dbReference>
<accession>A0ABR7D3P2</accession>
<feature type="chain" id="PRO_5045954693" evidence="1">
    <location>
        <begin position="23"/>
        <end position="868"/>
    </location>
</feature>
<gene>
    <name evidence="5" type="ORF">H8S64_15905</name>
</gene>
<reference evidence="5 6" key="1">
    <citation type="submission" date="2020-08" db="EMBL/GenBank/DDBJ databases">
        <title>Genome public.</title>
        <authorList>
            <person name="Liu C."/>
            <person name="Sun Q."/>
        </authorList>
    </citation>
    <scope>NUCLEOTIDE SEQUENCE [LARGE SCALE GENOMIC DNA]</scope>
    <source>
        <strain evidence="5 6">NSJ-56</strain>
    </source>
</reference>
<dbReference type="InterPro" id="IPR033428">
    <property type="entry name" value="DUF5118"/>
</dbReference>
<dbReference type="EMBL" id="JACOOH010000007">
    <property type="protein sequence ID" value="MBC5622581.1"/>
    <property type="molecule type" value="Genomic_DNA"/>
</dbReference>
<dbReference type="GO" id="GO:0008237">
    <property type="term" value="F:metallopeptidase activity"/>
    <property type="evidence" value="ECO:0007669"/>
    <property type="project" value="UniProtKB-KW"/>
</dbReference>